<dbReference type="CDD" id="cd00284">
    <property type="entry name" value="Cytochrome_b_N"/>
    <property type="match status" value="1"/>
</dbReference>
<feature type="binding site" description="axial binding residue" evidence="19">
    <location>
        <position position="197"/>
    </location>
    <ligand>
        <name>heme b</name>
        <dbReference type="ChEBI" id="CHEBI:60344"/>
        <label>b566</label>
    </ligand>
    <ligandPart>
        <name>Fe</name>
        <dbReference type="ChEBI" id="CHEBI:18248"/>
    </ligandPart>
</feature>
<feature type="transmembrane region" description="Helical" evidence="20">
    <location>
        <begin position="230"/>
        <end position="251"/>
    </location>
</feature>
<dbReference type="InterPro" id="IPR036150">
    <property type="entry name" value="Cyt_b/b6_C_sf"/>
</dbReference>
<feature type="binding site" description="axial binding residue" evidence="19">
    <location>
        <position position="98"/>
    </location>
    <ligand>
        <name>heme b</name>
        <dbReference type="ChEBI" id="CHEBI:60344"/>
        <label>b566</label>
    </ligand>
    <ligandPart>
        <name>Fe</name>
        <dbReference type="ChEBI" id="CHEBI:18248"/>
    </ligandPart>
</feature>
<evidence type="ECO:0000256" key="4">
    <source>
        <dbReference type="ARBA" id="ARBA00013531"/>
    </source>
</evidence>
<feature type="transmembrane region" description="Helical" evidence="20">
    <location>
        <begin position="320"/>
        <end position="341"/>
    </location>
</feature>
<dbReference type="PIRSF" id="PIRSF038885">
    <property type="entry name" value="COB"/>
    <property type="match status" value="1"/>
</dbReference>
<evidence type="ECO:0000256" key="5">
    <source>
        <dbReference type="ARBA" id="ARBA00022448"/>
    </source>
</evidence>
<keyword evidence="7 20" id="KW-0679">Respiratory chain</keyword>
<dbReference type="InterPro" id="IPR030689">
    <property type="entry name" value="Cytochrome_b"/>
</dbReference>
<dbReference type="GO" id="GO:0006122">
    <property type="term" value="P:mitochondrial electron transport, ubiquinol to cytochrome c"/>
    <property type="evidence" value="ECO:0007669"/>
    <property type="project" value="TreeGrafter"/>
</dbReference>
<dbReference type="PANTHER" id="PTHR19271:SF16">
    <property type="entry name" value="CYTOCHROME B"/>
    <property type="match status" value="1"/>
</dbReference>
<evidence type="ECO:0000256" key="9">
    <source>
        <dbReference type="ARBA" id="ARBA00022723"/>
    </source>
</evidence>
<dbReference type="GO" id="GO:0045275">
    <property type="term" value="C:respiratory chain complex III"/>
    <property type="evidence" value="ECO:0007669"/>
    <property type="project" value="InterPro"/>
</dbReference>
<dbReference type="GO" id="GO:0046872">
    <property type="term" value="F:metal ion binding"/>
    <property type="evidence" value="ECO:0007669"/>
    <property type="project" value="UniProtKB-UniRule"/>
</dbReference>
<feature type="binding site" description="axial binding residue" evidence="19">
    <location>
        <position position="84"/>
    </location>
    <ligand>
        <name>heme b</name>
        <dbReference type="ChEBI" id="CHEBI:60344"/>
        <label>b562</label>
    </ligand>
    <ligandPart>
        <name>Fe</name>
        <dbReference type="ChEBI" id="CHEBI:18248"/>
    </ligandPart>
</feature>
<evidence type="ECO:0000256" key="17">
    <source>
        <dbReference type="ARBA" id="ARBA00061233"/>
    </source>
</evidence>
<dbReference type="PROSITE" id="PS51002">
    <property type="entry name" value="CYTB_NTER"/>
    <property type="match status" value="1"/>
</dbReference>
<dbReference type="CDD" id="cd00290">
    <property type="entry name" value="cytochrome_b_C"/>
    <property type="match status" value="1"/>
</dbReference>
<gene>
    <name evidence="23" type="primary">CYTB</name>
</gene>
<geneLocation type="mitochondrion" evidence="23"/>
<comment type="cofactor">
    <cofactor evidence="20">
        <name>heme b</name>
        <dbReference type="ChEBI" id="CHEBI:60344"/>
    </cofactor>
    <text evidence="20">Binds 2 heme groups non-covalently.</text>
</comment>
<evidence type="ECO:0000256" key="15">
    <source>
        <dbReference type="ARBA" id="ARBA00023128"/>
    </source>
</evidence>
<keyword evidence="12 20" id="KW-1133">Transmembrane helix</keyword>
<keyword evidence="6 19" id="KW-0349">Heme</keyword>
<dbReference type="GO" id="GO:0016491">
    <property type="term" value="F:oxidoreductase activity"/>
    <property type="evidence" value="ECO:0007669"/>
    <property type="project" value="UniProtKB-UniRule"/>
</dbReference>
<comment type="subunit">
    <text evidence="3">The main subunits of complex b-c1 are: cytochrome b, cytochrome c1 and the Rieske protein.</text>
</comment>
<evidence type="ECO:0000256" key="20">
    <source>
        <dbReference type="RuleBase" id="RU362117"/>
    </source>
</evidence>
<proteinExistence type="inferred from homology"/>
<feature type="binding site" evidence="18">
    <location>
        <position position="202"/>
    </location>
    <ligand>
        <name>a ubiquinone</name>
        <dbReference type="ChEBI" id="CHEBI:16389"/>
    </ligand>
</feature>
<accession>A0A8K1ZFP5</accession>
<dbReference type="FunFam" id="1.20.810.10:FF:000002">
    <property type="entry name" value="Cytochrome b"/>
    <property type="match status" value="1"/>
</dbReference>
<keyword evidence="11 20" id="KW-0249">Electron transport</keyword>
<evidence type="ECO:0000256" key="13">
    <source>
        <dbReference type="ARBA" id="ARBA00023004"/>
    </source>
</evidence>
<dbReference type="PANTHER" id="PTHR19271">
    <property type="entry name" value="CYTOCHROME B"/>
    <property type="match status" value="1"/>
</dbReference>
<keyword evidence="5 20" id="KW-0813">Transport</keyword>
<dbReference type="InterPro" id="IPR005798">
    <property type="entry name" value="Cyt_b/b6_C"/>
</dbReference>
<dbReference type="InterPro" id="IPR016174">
    <property type="entry name" value="Di-haem_cyt_TM"/>
</dbReference>
<feature type="transmembrane region" description="Helical" evidence="20">
    <location>
        <begin position="289"/>
        <end position="308"/>
    </location>
</feature>
<keyword evidence="8 20" id="KW-0812">Transmembrane</keyword>
<reference evidence="23" key="1">
    <citation type="submission" date="2021-05" db="EMBL/GenBank/DDBJ databases">
        <title>Mitochondrial genomes within bark lice (Insecta: Psocodea: Psocomorpha) reveal novel gene rearrangements containing phylogenetic signal.</title>
        <authorList>
            <person name="Saenz Manchola O.F."/>
            <person name="Virrueta Herrera S."/>
            <person name="D'alessio L.M."/>
            <person name="Yoshizawa K."/>
            <person name="Garcia Aldrete A.N."/>
            <person name="Johnson K.P."/>
        </authorList>
    </citation>
    <scope>NUCLEOTIDE SEQUENCE</scope>
</reference>
<evidence type="ECO:0000256" key="2">
    <source>
        <dbReference type="ARBA" id="ARBA00004448"/>
    </source>
</evidence>
<feature type="domain" description="Cytochrome b/b6 N-terminal region profile" evidence="21">
    <location>
        <begin position="1"/>
        <end position="210"/>
    </location>
</feature>
<feature type="transmembrane region" description="Helical" evidence="20">
    <location>
        <begin position="114"/>
        <end position="134"/>
    </location>
</feature>
<evidence type="ECO:0000256" key="1">
    <source>
        <dbReference type="ARBA" id="ARBA00002566"/>
    </source>
</evidence>
<evidence type="ECO:0000256" key="16">
    <source>
        <dbReference type="ARBA" id="ARBA00023136"/>
    </source>
</evidence>
<evidence type="ECO:0000256" key="12">
    <source>
        <dbReference type="ARBA" id="ARBA00022989"/>
    </source>
</evidence>
<dbReference type="InterPro" id="IPR048259">
    <property type="entry name" value="Cytochrome_b_N_euk/bac"/>
</dbReference>
<keyword evidence="15 20" id="KW-0496">Mitochondrion</keyword>
<evidence type="ECO:0000256" key="11">
    <source>
        <dbReference type="ARBA" id="ARBA00022982"/>
    </source>
</evidence>
<dbReference type="InterPro" id="IPR048260">
    <property type="entry name" value="Cytochrome_b_C_euk/bac"/>
</dbReference>
<dbReference type="SUPFAM" id="SSF81648">
    <property type="entry name" value="a domain/subunit of cytochrome bc1 complex (Ubiquinol-cytochrome c reductase)"/>
    <property type="match status" value="1"/>
</dbReference>
<keyword evidence="10" id="KW-0999">Mitochondrion inner membrane</keyword>
<feature type="domain" description="Cytochrome b/b6 C-terminal region profile" evidence="22">
    <location>
        <begin position="211"/>
        <end position="380"/>
    </location>
</feature>
<dbReference type="InterPro" id="IPR027387">
    <property type="entry name" value="Cytb/b6-like_sf"/>
</dbReference>
<evidence type="ECO:0000256" key="8">
    <source>
        <dbReference type="ARBA" id="ARBA00022692"/>
    </source>
</evidence>
<evidence type="ECO:0000256" key="7">
    <source>
        <dbReference type="ARBA" id="ARBA00022660"/>
    </source>
</evidence>
<feature type="transmembrane region" description="Helical" evidence="20">
    <location>
        <begin position="347"/>
        <end position="374"/>
    </location>
</feature>
<keyword evidence="9 19" id="KW-0479">Metal-binding</keyword>
<keyword evidence="13 19" id="KW-0408">Iron</keyword>
<evidence type="ECO:0000256" key="6">
    <source>
        <dbReference type="ARBA" id="ARBA00022617"/>
    </source>
</evidence>
<evidence type="ECO:0000256" key="10">
    <source>
        <dbReference type="ARBA" id="ARBA00022792"/>
    </source>
</evidence>
<evidence type="ECO:0000256" key="14">
    <source>
        <dbReference type="ARBA" id="ARBA00023075"/>
    </source>
</evidence>
<dbReference type="AlphaFoldDB" id="A0A8K1ZFP5"/>
<feature type="transmembrane region" description="Helical" evidence="20">
    <location>
        <begin position="146"/>
        <end position="167"/>
    </location>
</feature>
<evidence type="ECO:0000256" key="18">
    <source>
        <dbReference type="PIRSR" id="PIRSR038885-1"/>
    </source>
</evidence>
<keyword evidence="14" id="KW-0830">Ubiquinone</keyword>
<comment type="similarity">
    <text evidence="17 20">Belongs to the cytochrome b family.</text>
</comment>
<feature type="binding site" description="axial binding residue" evidence="19">
    <location>
        <position position="183"/>
    </location>
    <ligand>
        <name>heme b</name>
        <dbReference type="ChEBI" id="CHEBI:60344"/>
        <label>b562</label>
    </ligand>
    <ligandPart>
        <name>Fe</name>
        <dbReference type="ChEBI" id="CHEBI:18248"/>
    </ligandPart>
</feature>
<evidence type="ECO:0000313" key="23">
    <source>
        <dbReference type="EMBL" id="UGS80345.1"/>
    </source>
</evidence>
<evidence type="ECO:0000259" key="21">
    <source>
        <dbReference type="PROSITE" id="PS51002"/>
    </source>
</evidence>
<organism evidence="23">
    <name type="scientific">Hemicaecilius smithersi</name>
    <dbReference type="NCBI Taxonomy" id="2597000"/>
    <lineage>
        <taxon>Eukaryota</taxon>
        <taxon>Metazoa</taxon>
        <taxon>Ecdysozoa</taxon>
        <taxon>Arthropoda</taxon>
        <taxon>Hexapoda</taxon>
        <taxon>Insecta</taxon>
        <taxon>Pterygota</taxon>
        <taxon>Neoptera</taxon>
        <taxon>Paraneoptera</taxon>
        <taxon>Psocodea</taxon>
        <taxon>Troctomorpha</taxon>
        <taxon>Sphaeropsocetae</taxon>
        <taxon>Sphaeropsocidae</taxon>
        <taxon>Hemicaecilius</taxon>
    </lineage>
</organism>
<evidence type="ECO:0000259" key="22">
    <source>
        <dbReference type="PROSITE" id="PS51003"/>
    </source>
</evidence>
<dbReference type="GO" id="GO:0008121">
    <property type="term" value="F:quinol-cytochrome-c reductase activity"/>
    <property type="evidence" value="ECO:0007669"/>
    <property type="project" value="InterPro"/>
</dbReference>
<feature type="transmembrane region" description="Helical" evidence="20">
    <location>
        <begin position="179"/>
        <end position="201"/>
    </location>
</feature>
<dbReference type="Gene3D" id="1.20.810.10">
    <property type="entry name" value="Cytochrome Bc1 Complex, Chain C"/>
    <property type="match status" value="1"/>
</dbReference>
<dbReference type="SUPFAM" id="SSF81342">
    <property type="entry name" value="Transmembrane di-heme cytochromes"/>
    <property type="match status" value="1"/>
</dbReference>
<comment type="cofactor">
    <cofactor evidence="19">
        <name>heme</name>
        <dbReference type="ChEBI" id="CHEBI:30413"/>
    </cofactor>
    <text evidence="19">Binds 2 heme groups non-covalently.</text>
</comment>
<protein>
    <recommendedName>
        <fullName evidence="4 20">Cytochrome b</fullName>
    </recommendedName>
</protein>
<feature type="transmembrane region" description="Helical" evidence="20">
    <location>
        <begin position="78"/>
        <end position="99"/>
    </location>
</feature>
<dbReference type="EMBL" id="MZ274195">
    <property type="protein sequence ID" value="UGS80345.1"/>
    <property type="molecule type" value="Genomic_DNA"/>
</dbReference>
<dbReference type="PROSITE" id="PS51003">
    <property type="entry name" value="CYTB_CTER"/>
    <property type="match status" value="1"/>
</dbReference>
<sequence length="380" mass="43203">MNNPMRKTHPLVKIMNNSLVDLPTPTNISSMWNFGSLLGMCLAIQLTTGIFLAMHYSPNVILAFDSVIHICRDVNNGWLIRTLHANGASFFFICIYIHIGRGMYYGSFLLTPTWMVGVIIFFLTMGTAFLGYVLPWGQMSFWGATVITNLVSAIPYIGSMIVQWLWGGFAVDNPTLTRFFTFHFLFPFIISALVMIHLLFLHQTGSSNPLGLSLNIDKMSFHPYFSFKDLIGFITLACILSITVLSSPYFLGDPDNFIPANPLVTPIHIQPEWYFLFAYAILRSIPNKLGGVIALIMSIAIIMILPFTNKLNIKGYQFFFINKFMFWVFVNLLILLTWIGMRPVEDPYILVGQMLTLIYFSFFVINPIIANAWLSFLKKN</sequence>
<dbReference type="GO" id="GO:0005743">
    <property type="term" value="C:mitochondrial inner membrane"/>
    <property type="evidence" value="ECO:0007669"/>
    <property type="project" value="UniProtKB-SubCell"/>
</dbReference>
<comment type="function">
    <text evidence="1 20">Component of the ubiquinol-cytochrome c reductase complex (complex III or cytochrome b-c1 complex) that is part of the mitochondrial respiratory chain. The b-c1 complex mediates electron transfer from ubiquinol to cytochrome c. Contributes to the generation of a proton gradient across the mitochondrial membrane that is then used for ATP synthesis.</text>
</comment>
<evidence type="ECO:0000256" key="19">
    <source>
        <dbReference type="PIRSR" id="PIRSR038885-2"/>
    </source>
</evidence>
<comment type="subcellular location">
    <subcellularLocation>
        <location evidence="2">Mitochondrion inner membrane</location>
        <topology evidence="2">Multi-pass membrane protein</topology>
    </subcellularLocation>
</comment>
<dbReference type="Pfam" id="PF00033">
    <property type="entry name" value="Cytochrome_B"/>
    <property type="match status" value="1"/>
</dbReference>
<keyword evidence="16 20" id="KW-0472">Membrane</keyword>
<dbReference type="Pfam" id="PF00032">
    <property type="entry name" value="Cytochrom_B_C"/>
    <property type="match status" value="1"/>
</dbReference>
<dbReference type="InterPro" id="IPR005797">
    <property type="entry name" value="Cyt_b/b6_N"/>
</dbReference>
<feature type="transmembrane region" description="Helical" evidence="20">
    <location>
        <begin position="34"/>
        <end position="57"/>
    </location>
</feature>
<name>A0A8K1ZFP5_9NEOP</name>
<evidence type="ECO:0000256" key="3">
    <source>
        <dbReference type="ARBA" id="ARBA00011649"/>
    </source>
</evidence>